<feature type="compositionally biased region" description="Polar residues" evidence="1">
    <location>
        <begin position="20"/>
        <end position="42"/>
    </location>
</feature>
<feature type="compositionally biased region" description="Pro residues" evidence="1">
    <location>
        <begin position="1"/>
        <end position="12"/>
    </location>
</feature>
<keyword evidence="3" id="KW-1185">Reference proteome</keyword>
<comment type="caution">
    <text evidence="2">The sequence shown here is derived from an EMBL/GenBank/DDBJ whole genome shotgun (WGS) entry which is preliminary data.</text>
</comment>
<accession>A0A9Q0H6F6</accession>
<gene>
    <name evidence="2" type="ORF">NE237_019999</name>
</gene>
<evidence type="ECO:0000313" key="3">
    <source>
        <dbReference type="Proteomes" id="UP001141806"/>
    </source>
</evidence>
<name>A0A9Q0H6F6_9MAGN</name>
<protein>
    <submittedName>
        <fullName evidence="2">Uncharacterized protein</fullName>
    </submittedName>
</protein>
<evidence type="ECO:0000256" key="1">
    <source>
        <dbReference type="SAM" id="MobiDB-lite"/>
    </source>
</evidence>
<organism evidence="2 3">
    <name type="scientific">Protea cynaroides</name>
    <dbReference type="NCBI Taxonomy" id="273540"/>
    <lineage>
        <taxon>Eukaryota</taxon>
        <taxon>Viridiplantae</taxon>
        <taxon>Streptophyta</taxon>
        <taxon>Embryophyta</taxon>
        <taxon>Tracheophyta</taxon>
        <taxon>Spermatophyta</taxon>
        <taxon>Magnoliopsida</taxon>
        <taxon>Proteales</taxon>
        <taxon>Proteaceae</taxon>
        <taxon>Protea</taxon>
    </lineage>
</organism>
<dbReference type="EMBL" id="JAMYWD010000009">
    <property type="protein sequence ID" value="KAJ4960089.1"/>
    <property type="molecule type" value="Genomic_DNA"/>
</dbReference>
<feature type="region of interest" description="Disordered" evidence="1">
    <location>
        <begin position="1"/>
        <end position="42"/>
    </location>
</feature>
<sequence>MTTSPTPNPIANPNPITSSTQSPNLNPLYQNQTQIPPTPGLSTAEANQVTININDLQAMSQNPENSGTPTSGIDVNKTSEGTSGVSQQSFHRQSYASVARGNSTAANQTSDCNFATVIRPILSDVDSLPEPVIIKVEHVVDHISFVDNLTVADGEANVEHVVDTIQVTTAAGASQIAVQQSNRWSDMVDEEEITTNEPVQEKAAQIDNTIEVNSTSLVRRNEKENSTVEVILPAATSIETVVVSDLAIVGVWMLVHQLIQRMLSHCFGT</sequence>
<proteinExistence type="predicted"/>
<evidence type="ECO:0000313" key="2">
    <source>
        <dbReference type="EMBL" id="KAJ4960089.1"/>
    </source>
</evidence>
<reference evidence="2" key="1">
    <citation type="journal article" date="2023" name="Plant J.">
        <title>The genome of the king protea, Protea cynaroides.</title>
        <authorList>
            <person name="Chang J."/>
            <person name="Duong T.A."/>
            <person name="Schoeman C."/>
            <person name="Ma X."/>
            <person name="Roodt D."/>
            <person name="Barker N."/>
            <person name="Li Z."/>
            <person name="Van de Peer Y."/>
            <person name="Mizrachi E."/>
        </authorList>
    </citation>
    <scope>NUCLEOTIDE SEQUENCE</scope>
    <source>
        <tissue evidence="2">Young leaves</tissue>
    </source>
</reference>
<dbReference type="Proteomes" id="UP001141806">
    <property type="component" value="Unassembled WGS sequence"/>
</dbReference>
<dbReference type="AlphaFoldDB" id="A0A9Q0H6F6"/>
<feature type="region of interest" description="Disordered" evidence="1">
    <location>
        <begin position="59"/>
        <end position="96"/>
    </location>
</feature>